<dbReference type="EMBL" id="JBHSAY010000010">
    <property type="protein sequence ID" value="MFC4133331.1"/>
    <property type="molecule type" value="Genomic_DNA"/>
</dbReference>
<evidence type="ECO:0000313" key="5">
    <source>
        <dbReference type="Proteomes" id="UP001595816"/>
    </source>
</evidence>
<sequence length="241" mass="25770">MTWPSRPGGPGTGRQRPGPRSGTAFRIGWWLACVALVGLGGWGTGLLIGAADKPGTPPPLPAQVLALPSGGLEPPDRGPGPLTRSTPRKIVIPRIGLRAWIEEIGLRPDGAIETPSFERANHASWYKLGPSPGEAGAAVVIGHVDSRKSVAVFYYLTRLRPGEEIEIERADRTTAIFTIEVMQSFPKADFPTDRVYAGGPVPELRLITCGGRYDATSHSYSDNIVVFARLTGVRPPPPPQV</sequence>
<accession>A0ABV8LQL5</accession>
<protein>
    <submittedName>
        <fullName evidence="4">Class F sortase</fullName>
    </submittedName>
</protein>
<keyword evidence="3" id="KW-0812">Transmembrane</keyword>
<evidence type="ECO:0000256" key="3">
    <source>
        <dbReference type="SAM" id="Phobius"/>
    </source>
</evidence>
<keyword evidence="3" id="KW-0472">Membrane</keyword>
<feature type="region of interest" description="Disordered" evidence="2">
    <location>
        <begin position="1"/>
        <end position="20"/>
    </location>
</feature>
<comment type="caution">
    <text evidence="4">The sequence shown here is derived from an EMBL/GenBank/DDBJ whole genome shotgun (WGS) entry which is preliminary data.</text>
</comment>
<feature type="region of interest" description="Disordered" evidence="2">
    <location>
        <begin position="59"/>
        <end position="85"/>
    </location>
</feature>
<reference evidence="5" key="1">
    <citation type="journal article" date="2019" name="Int. J. Syst. Evol. Microbiol.">
        <title>The Global Catalogue of Microorganisms (GCM) 10K type strain sequencing project: providing services to taxonomists for standard genome sequencing and annotation.</title>
        <authorList>
            <consortium name="The Broad Institute Genomics Platform"/>
            <consortium name="The Broad Institute Genome Sequencing Center for Infectious Disease"/>
            <person name="Wu L."/>
            <person name="Ma J."/>
        </authorList>
    </citation>
    <scope>NUCLEOTIDE SEQUENCE [LARGE SCALE GENOMIC DNA]</scope>
    <source>
        <strain evidence="5">CGMCC 4.7289</strain>
    </source>
</reference>
<dbReference type="Proteomes" id="UP001595816">
    <property type="component" value="Unassembled WGS sequence"/>
</dbReference>
<evidence type="ECO:0000256" key="1">
    <source>
        <dbReference type="ARBA" id="ARBA00022801"/>
    </source>
</evidence>
<dbReference type="Gene3D" id="2.40.260.10">
    <property type="entry name" value="Sortase"/>
    <property type="match status" value="1"/>
</dbReference>
<keyword evidence="3" id="KW-1133">Transmembrane helix</keyword>
<dbReference type="InterPro" id="IPR023365">
    <property type="entry name" value="Sortase_dom-sf"/>
</dbReference>
<evidence type="ECO:0000256" key="2">
    <source>
        <dbReference type="SAM" id="MobiDB-lite"/>
    </source>
</evidence>
<name>A0ABV8LQL5_9ACTN</name>
<feature type="transmembrane region" description="Helical" evidence="3">
    <location>
        <begin position="27"/>
        <end position="48"/>
    </location>
</feature>
<organism evidence="4 5">
    <name type="scientific">Hamadaea flava</name>
    <dbReference type="NCBI Taxonomy" id="1742688"/>
    <lineage>
        <taxon>Bacteria</taxon>
        <taxon>Bacillati</taxon>
        <taxon>Actinomycetota</taxon>
        <taxon>Actinomycetes</taxon>
        <taxon>Micromonosporales</taxon>
        <taxon>Micromonosporaceae</taxon>
        <taxon>Hamadaea</taxon>
    </lineage>
</organism>
<dbReference type="InterPro" id="IPR005754">
    <property type="entry name" value="Sortase"/>
</dbReference>
<dbReference type="InterPro" id="IPR042001">
    <property type="entry name" value="Sortase_F"/>
</dbReference>
<keyword evidence="5" id="KW-1185">Reference proteome</keyword>
<gene>
    <name evidence="4" type="ORF">ACFOZ4_22200</name>
</gene>
<dbReference type="CDD" id="cd05829">
    <property type="entry name" value="Sortase_F"/>
    <property type="match status" value="1"/>
</dbReference>
<dbReference type="NCBIfam" id="NF033748">
    <property type="entry name" value="class_F_sortase"/>
    <property type="match status" value="1"/>
</dbReference>
<evidence type="ECO:0000313" key="4">
    <source>
        <dbReference type="EMBL" id="MFC4133331.1"/>
    </source>
</evidence>
<dbReference type="Pfam" id="PF04203">
    <property type="entry name" value="Sortase"/>
    <property type="match status" value="1"/>
</dbReference>
<dbReference type="RefSeq" id="WP_253760869.1">
    <property type="nucleotide sequence ID" value="NZ_JAMZDZ010000001.1"/>
</dbReference>
<dbReference type="SUPFAM" id="SSF63817">
    <property type="entry name" value="Sortase"/>
    <property type="match status" value="1"/>
</dbReference>
<proteinExistence type="predicted"/>
<keyword evidence="1" id="KW-0378">Hydrolase</keyword>